<gene>
    <name evidence="1" type="ORF">PGTUg99_027265</name>
</gene>
<reference evidence="1 2" key="1">
    <citation type="submission" date="2019-05" db="EMBL/GenBank/DDBJ databases">
        <title>Emergence of the Ug99 lineage of the wheat stem rust pathogen through somatic hybridization.</title>
        <authorList>
            <person name="Li F."/>
            <person name="Upadhyaya N.M."/>
            <person name="Sperschneider J."/>
            <person name="Matny O."/>
            <person name="Nguyen-Phuc H."/>
            <person name="Mago R."/>
            <person name="Raley C."/>
            <person name="Miller M.E."/>
            <person name="Silverstein K.A.T."/>
            <person name="Henningsen E."/>
            <person name="Hirsch C.D."/>
            <person name="Visser B."/>
            <person name="Pretorius Z.A."/>
            <person name="Steffenson B.J."/>
            <person name="Schwessinger B."/>
            <person name="Dodds P.N."/>
            <person name="Figueroa M."/>
        </authorList>
    </citation>
    <scope>NUCLEOTIDE SEQUENCE [LARGE SCALE GENOMIC DNA]</scope>
    <source>
        <strain evidence="1 2">Ug99</strain>
    </source>
</reference>
<evidence type="ECO:0000313" key="1">
    <source>
        <dbReference type="EMBL" id="KAA1121761.1"/>
    </source>
</evidence>
<organism evidence="1 2">
    <name type="scientific">Puccinia graminis f. sp. tritici</name>
    <dbReference type="NCBI Taxonomy" id="56615"/>
    <lineage>
        <taxon>Eukaryota</taxon>
        <taxon>Fungi</taxon>
        <taxon>Dikarya</taxon>
        <taxon>Basidiomycota</taxon>
        <taxon>Pucciniomycotina</taxon>
        <taxon>Pucciniomycetes</taxon>
        <taxon>Pucciniales</taxon>
        <taxon>Pucciniaceae</taxon>
        <taxon>Puccinia</taxon>
    </lineage>
</organism>
<dbReference type="EMBL" id="VDEP01000237">
    <property type="protein sequence ID" value="KAA1121761.1"/>
    <property type="molecule type" value="Genomic_DNA"/>
</dbReference>
<sequence length="95" mass="11121">MFNKEMIVFASVWNHQHFDPTIFNPEKPGLTSRRMQLDALKDISELMCQDLSRQEEEKLLLSSKSCLTTSLHRLILNLQEELLKRIESLFEGIES</sequence>
<name>A0A5B0R7H8_PUCGR</name>
<protein>
    <submittedName>
        <fullName evidence="1">Uncharacterized protein</fullName>
    </submittedName>
</protein>
<dbReference type="Proteomes" id="UP000325313">
    <property type="component" value="Unassembled WGS sequence"/>
</dbReference>
<dbReference type="AlphaFoldDB" id="A0A5B0R7H8"/>
<accession>A0A5B0R7H8</accession>
<proteinExistence type="predicted"/>
<comment type="caution">
    <text evidence="1">The sequence shown here is derived from an EMBL/GenBank/DDBJ whole genome shotgun (WGS) entry which is preliminary data.</text>
</comment>
<evidence type="ECO:0000313" key="2">
    <source>
        <dbReference type="Proteomes" id="UP000325313"/>
    </source>
</evidence>